<gene>
    <name evidence="10" type="ORF">D9V79_01885</name>
</gene>
<keyword evidence="11" id="KW-1185">Reference proteome</keyword>
<dbReference type="PROSITE" id="PS50850">
    <property type="entry name" value="MFS"/>
    <property type="match status" value="1"/>
</dbReference>
<dbReference type="GO" id="GO:0022857">
    <property type="term" value="F:transmembrane transporter activity"/>
    <property type="evidence" value="ECO:0007669"/>
    <property type="project" value="InterPro"/>
</dbReference>
<comment type="subcellular location">
    <subcellularLocation>
        <location evidence="1">Cell membrane</location>
        <topology evidence="1">Multi-pass membrane protein</topology>
    </subcellularLocation>
</comment>
<proteinExistence type="inferred from homology"/>
<evidence type="ECO:0000256" key="1">
    <source>
        <dbReference type="ARBA" id="ARBA00004651"/>
    </source>
</evidence>
<dbReference type="GO" id="GO:0005886">
    <property type="term" value="C:plasma membrane"/>
    <property type="evidence" value="ECO:0007669"/>
    <property type="project" value="UniProtKB-SubCell"/>
</dbReference>
<feature type="transmembrane region" description="Helical" evidence="8">
    <location>
        <begin position="283"/>
        <end position="302"/>
    </location>
</feature>
<feature type="transmembrane region" description="Helical" evidence="8">
    <location>
        <begin position="308"/>
        <end position="335"/>
    </location>
</feature>
<feature type="transmembrane region" description="Helical" evidence="8">
    <location>
        <begin position="173"/>
        <end position="193"/>
    </location>
</feature>
<feature type="transmembrane region" description="Helical" evidence="8">
    <location>
        <begin position="372"/>
        <end position="391"/>
    </location>
</feature>
<dbReference type="Pfam" id="PF07690">
    <property type="entry name" value="MFS_1"/>
    <property type="match status" value="1"/>
</dbReference>
<dbReference type="EMBL" id="CP032998">
    <property type="protein sequence ID" value="QCI26556.1"/>
    <property type="molecule type" value="Genomic_DNA"/>
</dbReference>
<evidence type="ECO:0000256" key="4">
    <source>
        <dbReference type="ARBA" id="ARBA00022475"/>
    </source>
</evidence>
<dbReference type="PANTHER" id="PTHR43271:SF1">
    <property type="entry name" value="INNER MEMBRANE TRANSPORT PROTEIN YNFM"/>
    <property type="match status" value="1"/>
</dbReference>
<organism evidence="10 11">
    <name type="scientific">Buchnera aphidicola</name>
    <name type="common">Stegophylla sp.</name>
    <dbReference type="NCBI Taxonomy" id="2315800"/>
    <lineage>
        <taxon>Bacteria</taxon>
        <taxon>Pseudomonadati</taxon>
        <taxon>Pseudomonadota</taxon>
        <taxon>Gammaproteobacteria</taxon>
        <taxon>Enterobacterales</taxon>
        <taxon>Erwiniaceae</taxon>
        <taxon>Buchnera</taxon>
    </lineage>
</organism>
<evidence type="ECO:0000256" key="8">
    <source>
        <dbReference type="SAM" id="Phobius"/>
    </source>
</evidence>
<dbReference type="SUPFAM" id="SSF103473">
    <property type="entry name" value="MFS general substrate transporter"/>
    <property type="match status" value="1"/>
</dbReference>
<feature type="transmembrane region" description="Helical" evidence="8">
    <location>
        <begin position="347"/>
        <end position="366"/>
    </location>
</feature>
<keyword evidence="4" id="KW-1003">Cell membrane</keyword>
<evidence type="ECO:0000313" key="10">
    <source>
        <dbReference type="EMBL" id="QCI26556.1"/>
    </source>
</evidence>
<protein>
    <submittedName>
        <fullName evidence="10">MFS transporter</fullName>
    </submittedName>
</protein>
<evidence type="ECO:0000256" key="7">
    <source>
        <dbReference type="ARBA" id="ARBA00023136"/>
    </source>
</evidence>
<dbReference type="Gene3D" id="1.20.1250.20">
    <property type="entry name" value="MFS general substrate transporter like domains"/>
    <property type="match status" value="1"/>
</dbReference>
<reference evidence="10 11" key="1">
    <citation type="submission" date="2018-10" db="EMBL/GenBank/DDBJ databases">
        <title>Comparative functional genomics of the obligate endosymbiont Buchnera aphidicola.</title>
        <authorList>
            <person name="Chong R.A."/>
        </authorList>
    </citation>
    <scope>NUCLEOTIDE SEQUENCE [LARGE SCALE GENOMIC DNA]</scope>
    <source>
        <strain evidence="10 11">Ssp</strain>
    </source>
</reference>
<accession>A0A4D6Y988</accession>
<keyword evidence="3" id="KW-0813">Transport</keyword>
<name>A0A4D6Y988_9GAMM</name>
<feature type="transmembrane region" description="Helical" evidence="8">
    <location>
        <begin position="53"/>
        <end position="72"/>
    </location>
</feature>
<evidence type="ECO:0000256" key="6">
    <source>
        <dbReference type="ARBA" id="ARBA00022989"/>
    </source>
</evidence>
<sequence length="398" mass="44404">MQYDDDQYIVKKTNKFHKVLFSLFCAGLSTFSILYCVQPILPIFSIEFHLTPYESSLSLSSSTATMALGMLFTGSLSDSIGRKIIMSSSLFLATLFTILCALMDTWNEIIIMRMLTGFALSGVAAVAMTYLSEEIHPKFLPFAIGLYISGNTLGGFSGRLLSSILINYCTWKMSLFIIGIISLTASIIFLKLLPESKNFCGISFSPKKILYNLILQCSDKILFSLFIVGFVLMGSFVTLFNYVGYRLMIKPFFLNQIVIGFLSIVYLTGIYSSLKASILIKRFGRRNVLIYSLMTMILGLLITQLNILIVIIFGLMLFSSGFFASHSIASSWIGYRAKVARGQASSLYLCCYYLGSSILGTLSGVFWSFGHWIGISIFVIVILLIAIKIVYRINIKDE</sequence>
<feature type="transmembrane region" description="Helical" evidence="8">
    <location>
        <begin position="252"/>
        <end position="271"/>
    </location>
</feature>
<dbReference type="InterPro" id="IPR011701">
    <property type="entry name" value="MFS"/>
</dbReference>
<dbReference type="CDD" id="cd17324">
    <property type="entry name" value="MFS_NepI_like"/>
    <property type="match status" value="1"/>
</dbReference>
<dbReference type="Proteomes" id="UP000298636">
    <property type="component" value="Chromosome"/>
</dbReference>
<feature type="domain" description="Major facilitator superfamily (MFS) profile" evidence="9">
    <location>
        <begin position="15"/>
        <end position="398"/>
    </location>
</feature>
<dbReference type="AlphaFoldDB" id="A0A4D6Y988"/>
<dbReference type="PANTHER" id="PTHR43271">
    <property type="entry name" value="BLL2771 PROTEIN"/>
    <property type="match status" value="1"/>
</dbReference>
<dbReference type="InterPro" id="IPR020846">
    <property type="entry name" value="MFS_dom"/>
</dbReference>
<evidence type="ECO:0000256" key="3">
    <source>
        <dbReference type="ARBA" id="ARBA00022448"/>
    </source>
</evidence>
<feature type="transmembrane region" description="Helical" evidence="8">
    <location>
        <begin position="221"/>
        <end position="240"/>
    </location>
</feature>
<feature type="transmembrane region" description="Helical" evidence="8">
    <location>
        <begin position="110"/>
        <end position="132"/>
    </location>
</feature>
<feature type="transmembrane region" description="Helical" evidence="8">
    <location>
        <begin position="20"/>
        <end position="41"/>
    </location>
</feature>
<feature type="transmembrane region" description="Helical" evidence="8">
    <location>
        <begin position="84"/>
        <end position="104"/>
    </location>
</feature>
<dbReference type="OrthoDB" id="63984at2"/>
<dbReference type="InterPro" id="IPR036259">
    <property type="entry name" value="MFS_trans_sf"/>
</dbReference>
<evidence type="ECO:0000259" key="9">
    <source>
        <dbReference type="PROSITE" id="PS50850"/>
    </source>
</evidence>
<comment type="similarity">
    <text evidence="2">Belongs to the major facilitator superfamily.</text>
</comment>
<evidence type="ECO:0000313" key="11">
    <source>
        <dbReference type="Proteomes" id="UP000298636"/>
    </source>
</evidence>
<keyword evidence="6 8" id="KW-1133">Transmembrane helix</keyword>
<evidence type="ECO:0000256" key="5">
    <source>
        <dbReference type="ARBA" id="ARBA00022692"/>
    </source>
</evidence>
<evidence type="ECO:0000256" key="2">
    <source>
        <dbReference type="ARBA" id="ARBA00008335"/>
    </source>
</evidence>
<keyword evidence="7 8" id="KW-0472">Membrane</keyword>
<feature type="transmembrane region" description="Helical" evidence="8">
    <location>
        <begin position="139"/>
        <end position="161"/>
    </location>
</feature>
<keyword evidence="5 8" id="KW-0812">Transmembrane</keyword>